<dbReference type="AlphaFoldDB" id="K9ZXU5"/>
<gene>
    <name evidence="7" type="ordered locus">Deipe_0847</name>
</gene>
<protein>
    <submittedName>
        <fullName evidence="7">FAD dependent oxidoreductase</fullName>
    </submittedName>
</protein>
<dbReference type="InterPro" id="IPR039651">
    <property type="entry name" value="FixC-like"/>
</dbReference>
<comment type="cofactor">
    <cofactor evidence="1">
        <name>FAD</name>
        <dbReference type="ChEBI" id="CHEBI:57692"/>
    </cofactor>
</comment>
<dbReference type="SUPFAM" id="SSF51905">
    <property type="entry name" value="FAD/NAD(P)-binding domain"/>
    <property type="match status" value="1"/>
</dbReference>
<dbReference type="Pfam" id="PF01266">
    <property type="entry name" value="DAO"/>
    <property type="match status" value="1"/>
</dbReference>
<dbReference type="Gene3D" id="3.50.50.60">
    <property type="entry name" value="FAD/NAD(P)-binding domain"/>
    <property type="match status" value="1"/>
</dbReference>
<proteinExistence type="inferred from homology"/>
<evidence type="ECO:0000313" key="7">
    <source>
        <dbReference type="EMBL" id="AFZ66421.1"/>
    </source>
</evidence>
<dbReference type="RefSeq" id="WP_015234731.1">
    <property type="nucleotide sequence ID" value="NC_019793.1"/>
</dbReference>
<evidence type="ECO:0000256" key="1">
    <source>
        <dbReference type="ARBA" id="ARBA00001974"/>
    </source>
</evidence>
<evidence type="ECO:0000256" key="3">
    <source>
        <dbReference type="ARBA" id="ARBA00022630"/>
    </source>
</evidence>
<dbReference type="eggNOG" id="COG0579">
    <property type="taxonomic scope" value="Bacteria"/>
</dbReference>
<dbReference type="KEGG" id="dpd:Deipe_0847"/>
<dbReference type="GO" id="GO:0016491">
    <property type="term" value="F:oxidoreductase activity"/>
    <property type="evidence" value="ECO:0007669"/>
    <property type="project" value="UniProtKB-KW"/>
</dbReference>
<name>K9ZXU5_DEIPD</name>
<evidence type="ECO:0000259" key="6">
    <source>
        <dbReference type="Pfam" id="PF01266"/>
    </source>
</evidence>
<accession>K9ZXU5</accession>
<keyword evidence="4" id="KW-0274">FAD</keyword>
<evidence type="ECO:0000313" key="8">
    <source>
        <dbReference type="Proteomes" id="UP000010467"/>
    </source>
</evidence>
<dbReference type="Gene3D" id="3.30.9.10">
    <property type="entry name" value="D-Amino Acid Oxidase, subunit A, domain 2"/>
    <property type="match status" value="1"/>
</dbReference>
<dbReference type="PANTHER" id="PTHR43624:SF2">
    <property type="entry name" value="ELECTRON TRANSFER FLAVOPROTEIN-QUINONE OXIDOREDUCTASE YDIS-RELATED"/>
    <property type="match status" value="1"/>
</dbReference>
<keyword evidence="8" id="KW-1185">Reference proteome</keyword>
<evidence type="ECO:0000256" key="2">
    <source>
        <dbReference type="ARBA" id="ARBA00006796"/>
    </source>
</evidence>
<dbReference type="STRING" id="937777.Deipe_0847"/>
<dbReference type="EMBL" id="CP003382">
    <property type="protein sequence ID" value="AFZ66421.1"/>
    <property type="molecule type" value="Genomic_DNA"/>
</dbReference>
<evidence type="ECO:0000256" key="4">
    <source>
        <dbReference type="ARBA" id="ARBA00022827"/>
    </source>
</evidence>
<dbReference type="PANTHER" id="PTHR43624">
    <property type="entry name" value="ELECTRON TRANSFER FLAVOPROTEIN-QUINONE OXIDOREDUCTASE YDIS-RELATED"/>
    <property type="match status" value="1"/>
</dbReference>
<organism evidence="7 8">
    <name type="scientific">Deinococcus peraridilitoris (strain DSM 19664 / LMG 22246 / CIP 109416 / KR-200)</name>
    <dbReference type="NCBI Taxonomy" id="937777"/>
    <lineage>
        <taxon>Bacteria</taxon>
        <taxon>Thermotogati</taxon>
        <taxon>Deinococcota</taxon>
        <taxon>Deinococci</taxon>
        <taxon>Deinococcales</taxon>
        <taxon>Deinococcaceae</taxon>
        <taxon>Deinococcus</taxon>
    </lineage>
</organism>
<evidence type="ECO:0000256" key="5">
    <source>
        <dbReference type="ARBA" id="ARBA00023002"/>
    </source>
</evidence>
<keyword evidence="5" id="KW-0560">Oxidoreductase</keyword>
<reference evidence="8" key="1">
    <citation type="submission" date="2012-03" db="EMBL/GenBank/DDBJ databases">
        <title>Complete sequence of chromosome of Deinococcus peraridilitoris DSM 19664.</title>
        <authorList>
            <person name="Lucas S."/>
            <person name="Copeland A."/>
            <person name="Lapidus A."/>
            <person name="Glavina del Rio T."/>
            <person name="Dalin E."/>
            <person name="Tice H."/>
            <person name="Bruce D."/>
            <person name="Goodwin L."/>
            <person name="Pitluck S."/>
            <person name="Peters L."/>
            <person name="Mikhailova N."/>
            <person name="Lu M."/>
            <person name="Kyrpides N."/>
            <person name="Mavromatis K."/>
            <person name="Ivanova N."/>
            <person name="Brettin T."/>
            <person name="Detter J.C."/>
            <person name="Han C."/>
            <person name="Larimer F."/>
            <person name="Land M."/>
            <person name="Hauser L."/>
            <person name="Markowitz V."/>
            <person name="Cheng J.-F."/>
            <person name="Hugenholtz P."/>
            <person name="Woyke T."/>
            <person name="Wu D."/>
            <person name="Pukall R."/>
            <person name="Steenblock K."/>
            <person name="Brambilla E."/>
            <person name="Klenk H.-P."/>
            <person name="Eisen J.A."/>
        </authorList>
    </citation>
    <scope>NUCLEOTIDE SEQUENCE [LARGE SCALE GENOMIC DNA]</scope>
    <source>
        <strain evidence="8">DSM 19664 / LMG 22246 / CIP 109416 / KR-200</strain>
    </source>
</reference>
<comment type="similarity">
    <text evidence="2">Belongs to the ETF-QO/FixC family.</text>
</comment>
<dbReference type="Proteomes" id="UP000010467">
    <property type="component" value="Chromosome"/>
</dbReference>
<feature type="domain" description="FAD dependent oxidoreductase" evidence="6">
    <location>
        <begin position="20"/>
        <end position="292"/>
    </location>
</feature>
<dbReference type="PATRIC" id="fig|937777.3.peg.854"/>
<dbReference type="InterPro" id="IPR036188">
    <property type="entry name" value="FAD/NAD-bd_sf"/>
</dbReference>
<dbReference type="OrthoDB" id="63740at2"/>
<sequence length="405" mass="43135">MKPGKVFSHVGQAFPGGAYDYVIVGGGRLGLAVAFYLRRAIPEARVLIVEQSGIPSEGGALLHARGVWHSADLPPGKLAQATWARQVWQDPEAETGTRRPHDPRFQPVGWARALNVASEDTEDHFHGEGLALLEPQAFLSKFSPDAREQLGTLLDWSRIGAVQFDAQGGYGSATSLALSYGYGAVRLGADLLLNTEARLHPGAVELRRLDITPRMEVVVAQTLRVPCAHLIVAAGSEGPALLESDLGLVCPHGRAYAQFPRLELPPAAGIPVISRAGFTVRSGEGGFRVLPAAAPGGDPPEYQPCGGRLTGVPVGVRREILDELLLSLPDWPAFEGGALNLGKTVVDVPGGWEARPRGGWPLWRHVADNVTLLLGGLESDRLGLPTALDLAYELAGIAGRPWHDV</sequence>
<keyword evidence="3" id="KW-0285">Flavoprotein</keyword>
<dbReference type="InterPro" id="IPR006076">
    <property type="entry name" value="FAD-dep_OxRdtase"/>
</dbReference>
<dbReference type="HOGENOM" id="CLU_679203_0_0_0"/>